<dbReference type="InterPro" id="IPR016047">
    <property type="entry name" value="M23ase_b-sheet_dom"/>
</dbReference>
<evidence type="ECO:0000313" key="2">
    <source>
        <dbReference type="EMBL" id="TWI59633.1"/>
    </source>
</evidence>
<dbReference type="RefSeq" id="WP_242009649.1">
    <property type="nucleotide sequence ID" value="NZ_VLKZ01000001.1"/>
</dbReference>
<protein>
    <submittedName>
        <fullName evidence="2">Peptidase M23-like protein</fullName>
    </submittedName>
</protein>
<dbReference type="AlphaFoldDB" id="A0A562QSJ7"/>
<sequence>MLIDLVDVRVGQTVAKGQKIGIMGSTSIHLHFEITQNGQLKNSIDFFNR</sequence>
<dbReference type="Pfam" id="PF01551">
    <property type="entry name" value="Peptidase_M23"/>
    <property type="match status" value="1"/>
</dbReference>
<feature type="domain" description="M23ase beta-sheet core" evidence="1">
    <location>
        <begin position="6"/>
        <end position="40"/>
    </location>
</feature>
<name>A0A562QSJ7_9BACI</name>
<organism evidence="2 3">
    <name type="scientific">Halalkalibacter nanhaiisediminis</name>
    <dbReference type="NCBI Taxonomy" id="688079"/>
    <lineage>
        <taxon>Bacteria</taxon>
        <taxon>Bacillati</taxon>
        <taxon>Bacillota</taxon>
        <taxon>Bacilli</taxon>
        <taxon>Bacillales</taxon>
        <taxon>Bacillaceae</taxon>
        <taxon>Halalkalibacter</taxon>
    </lineage>
</organism>
<dbReference type="EMBL" id="VLKZ01000001">
    <property type="protein sequence ID" value="TWI59633.1"/>
    <property type="molecule type" value="Genomic_DNA"/>
</dbReference>
<comment type="caution">
    <text evidence="2">The sequence shown here is derived from an EMBL/GenBank/DDBJ whole genome shotgun (WGS) entry which is preliminary data.</text>
</comment>
<accession>A0A562QSJ7</accession>
<evidence type="ECO:0000313" key="3">
    <source>
        <dbReference type="Proteomes" id="UP000315711"/>
    </source>
</evidence>
<dbReference type="Gene3D" id="2.70.70.10">
    <property type="entry name" value="Glucose Permease (Domain IIA)"/>
    <property type="match status" value="1"/>
</dbReference>
<dbReference type="InterPro" id="IPR011055">
    <property type="entry name" value="Dup_hybrid_motif"/>
</dbReference>
<evidence type="ECO:0000259" key="1">
    <source>
        <dbReference type="Pfam" id="PF01551"/>
    </source>
</evidence>
<dbReference type="CDD" id="cd12797">
    <property type="entry name" value="M23_peptidase"/>
    <property type="match status" value="1"/>
</dbReference>
<dbReference type="SUPFAM" id="SSF51261">
    <property type="entry name" value="Duplicated hybrid motif"/>
    <property type="match status" value="1"/>
</dbReference>
<reference evidence="2 3" key="1">
    <citation type="journal article" date="2015" name="Stand. Genomic Sci.">
        <title>Genomic Encyclopedia of Bacterial and Archaeal Type Strains, Phase III: the genomes of soil and plant-associated and newly described type strains.</title>
        <authorList>
            <person name="Whitman W.B."/>
            <person name="Woyke T."/>
            <person name="Klenk H.P."/>
            <person name="Zhou Y."/>
            <person name="Lilburn T.G."/>
            <person name="Beck B.J."/>
            <person name="De Vos P."/>
            <person name="Vandamme P."/>
            <person name="Eisen J.A."/>
            <person name="Garrity G."/>
            <person name="Hugenholtz P."/>
            <person name="Kyrpides N.C."/>
        </authorList>
    </citation>
    <scope>NUCLEOTIDE SEQUENCE [LARGE SCALE GENOMIC DNA]</scope>
    <source>
        <strain evidence="2 3">CGMCC 1.10116</strain>
    </source>
</reference>
<dbReference type="Proteomes" id="UP000315711">
    <property type="component" value="Unassembled WGS sequence"/>
</dbReference>
<gene>
    <name evidence="2" type="ORF">IQ10_00053</name>
</gene>
<proteinExistence type="predicted"/>
<keyword evidence="3" id="KW-1185">Reference proteome</keyword>